<dbReference type="Pfam" id="PF03725">
    <property type="entry name" value="RNase_PH_C"/>
    <property type="match status" value="1"/>
</dbReference>
<evidence type="ECO:0000313" key="8">
    <source>
        <dbReference type="EMBL" id="JAP72913.1"/>
    </source>
</evidence>
<dbReference type="GO" id="GO:0000958">
    <property type="term" value="P:mitochondrial mRNA catabolic process"/>
    <property type="evidence" value="ECO:0007669"/>
    <property type="project" value="TreeGrafter"/>
</dbReference>
<evidence type="ECO:0000256" key="1">
    <source>
        <dbReference type="ARBA" id="ARBA00007404"/>
    </source>
</evidence>
<dbReference type="AlphaFoldDB" id="A0A131Y0A2"/>
<dbReference type="InterPro" id="IPR036612">
    <property type="entry name" value="KH_dom_type_1_sf"/>
</dbReference>
<dbReference type="GO" id="GO:0003723">
    <property type="term" value="F:RNA binding"/>
    <property type="evidence" value="ECO:0007669"/>
    <property type="project" value="UniProtKB-UniRule"/>
</dbReference>
<dbReference type="EMBL" id="GEFM01002883">
    <property type="protein sequence ID" value="JAP72913.1"/>
    <property type="molecule type" value="mRNA"/>
</dbReference>
<dbReference type="FunFam" id="3.30.230.70:FF:000008">
    <property type="entry name" value="polyribonucleotide nucleotidyltransferase 1, mitochondrial"/>
    <property type="match status" value="1"/>
</dbReference>
<dbReference type="InterPro" id="IPR003029">
    <property type="entry name" value="S1_domain"/>
</dbReference>
<accession>A0A131Y0A2</accession>
<dbReference type="SUPFAM" id="SSF55666">
    <property type="entry name" value="Ribonuclease PH domain 2-like"/>
    <property type="match status" value="2"/>
</dbReference>
<dbReference type="Gene3D" id="3.30.1370.10">
    <property type="entry name" value="K Homology domain, type 1"/>
    <property type="match status" value="1"/>
</dbReference>
<protein>
    <recommendedName>
        <fullName evidence="2">polyribonucleotide nucleotidyltransferase</fullName>
        <ecNumber evidence="2">2.7.7.8</ecNumber>
    </recommendedName>
</protein>
<dbReference type="Pfam" id="PF03726">
    <property type="entry name" value="PNPase"/>
    <property type="match status" value="1"/>
</dbReference>
<dbReference type="Pfam" id="PF01138">
    <property type="entry name" value="RNase_PH"/>
    <property type="match status" value="2"/>
</dbReference>
<dbReference type="FunFam" id="2.40.50.140:FF:000113">
    <property type="entry name" value="polyribonucleotide nucleotidyltransferase 1, mitochondrial"/>
    <property type="match status" value="1"/>
</dbReference>
<keyword evidence="5 6" id="KW-0694">RNA-binding</keyword>
<dbReference type="CDD" id="cd11363">
    <property type="entry name" value="RNase_PH_PNPase_1"/>
    <property type="match status" value="1"/>
</dbReference>
<dbReference type="SUPFAM" id="SSF46915">
    <property type="entry name" value="Polynucleotide phosphorylase/guanosine pentaphosphate synthase (PNPase/GPSI), domain 3"/>
    <property type="match status" value="1"/>
</dbReference>
<dbReference type="GO" id="GO:0004654">
    <property type="term" value="F:polyribonucleotide nucleotidyltransferase activity"/>
    <property type="evidence" value="ECO:0007669"/>
    <property type="project" value="UniProtKB-EC"/>
</dbReference>
<keyword evidence="4" id="KW-0548">Nucleotidyltransferase</keyword>
<dbReference type="FunFam" id="3.30.230.70:FF:000032">
    <property type="entry name" value="Polyribonucleotide nucleotidyltransferase 1"/>
    <property type="match status" value="1"/>
</dbReference>
<dbReference type="SUPFAM" id="SSF54211">
    <property type="entry name" value="Ribosomal protein S5 domain 2-like"/>
    <property type="match status" value="2"/>
</dbReference>
<dbReference type="InterPro" id="IPR015847">
    <property type="entry name" value="ExoRNase_PH_dom2"/>
</dbReference>
<keyword evidence="3 8" id="KW-0808">Transferase</keyword>
<dbReference type="InterPro" id="IPR027408">
    <property type="entry name" value="PNPase/RNase_PH_dom_sf"/>
</dbReference>
<dbReference type="EC" id="2.7.7.8" evidence="2"/>
<evidence type="ECO:0000256" key="3">
    <source>
        <dbReference type="ARBA" id="ARBA00022679"/>
    </source>
</evidence>
<dbReference type="PROSITE" id="PS50126">
    <property type="entry name" value="S1"/>
    <property type="match status" value="1"/>
</dbReference>
<dbReference type="Pfam" id="PF00013">
    <property type="entry name" value="KH_1"/>
    <property type="match status" value="1"/>
</dbReference>
<dbReference type="NCBIfam" id="TIGR03591">
    <property type="entry name" value="polynuc_phos"/>
    <property type="match status" value="1"/>
</dbReference>
<dbReference type="Gene3D" id="3.30.230.70">
    <property type="entry name" value="GHMP Kinase, N-terminal domain"/>
    <property type="match status" value="2"/>
</dbReference>
<proteinExistence type="evidence at transcript level"/>
<dbReference type="GO" id="GO:0000175">
    <property type="term" value="F:3'-5'-RNA exonuclease activity"/>
    <property type="evidence" value="ECO:0007669"/>
    <property type="project" value="TreeGrafter"/>
</dbReference>
<name>A0A131Y0A2_IXORI</name>
<dbReference type="CDD" id="cd09033">
    <property type="entry name" value="KH-I_PNPT1"/>
    <property type="match status" value="1"/>
</dbReference>
<evidence type="ECO:0000256" key="6">
    <source>
        <dbReference type="PROSITE-ProRule" id="PRU00117"/>
    </source>
</evidence>
<dbReference type="GO" id="GO:0000965">
    <property type="term" value="P:mitochondrial RNA 3'-end processing"/>
    <property type="evidence" value="ECO:0007669"/>
    <property type="project" value="TreeGrafter"/>
</dbReference>
<dbReference type="PANTHER" id="PTHR11252">
    <property type="entry name" value="POLYRIBONUCLEOTIDE NUCLEOTIDYLTRANSFERASE"/>
    <property type="match status" value="1"/>
</dbReference>
<reference evidence="8" key="1">
    <citation type="submission" date="2016-02" db="EMBL/GenBank/DDBJ databases">
        <title>RNAseq analyses of the midgut from blood- or serum-fed Ixodes ricinus ticks.</title>
        <authorList>
            <person name="Perner J."/>
            <person name="Provaznik J."/>
            <person name="Schrenkova J."/>
            <person name="Urbanova V."/>
            <person name="Ribeiro J.M."/>
            <person name="Kopacek P."/>
        </authorList>
    </citation>
    <scope>NUCLEOTIDE SEQUENCE</scope>
    <source>
        <tissue evidence="8">Gut</tissue>
    </source>
</reference>
<evidence type="ECO:0000256" key="4">
    <source>
        <dbReference type="ARBA" id="ARBA00022695"/>
    </source>
</evidence>
<feature type="domain" description="S1 motif" evidence="7">
    <location>
        <begin position="689"/>
        <end position="760"/>
    </location>
</feature>
<comment type="similarity">
    <text evidence="1">Belongs to the polyribonucleotide nucleotidyltransferase family.</text>
</comment>
<dbReference type="SUPFAM" id="SSF50249">
    <property type="entry name" value="Nucleic acid-binding proteins"/>
    <property type="match status" value="1"/>
</dbReference>
<sequence>MKVPAACARSLCSRLGLYQCPGKYGPVYGRKADCLLYRLGVRHAHGAAGIGLHETEVMLSNDQVLKLASGRLAKFADGSAVAQIGDTSVMVTVVSKTKPASATFLPLVVDYRQKAAAAGRIPTNFLRRELGPTEKEILTSRVIDRSLRPLFPAGYFYETQLMCNLLAVDGINDPDIVSLNAASAALSVSDVPWGGPVGAVRVGLIDGDVVINPTRRQMAQSSLNLIVTGVEHSQVVMLEASGDNVLLQDFQKAVRLGVKETQAIVRQIKEFQKLCGRPKRTVEKYFVPTPEMVDSARLLAETRVRDILSDAGHDKISRDNALSELKQDILEKLQESFPGVESFLLNEAFTEVLKAVFREQVLQNERRFDGRGLTDLRNISCQVDLFQPLHGSALFQRGQTQVLCTVAFDSLDSVLRSDPVSVITGGIKERNFMLHYEFPPYATNETGRSGPTGRRELGHGALAEHGLRPLVPRDFPFTIRLTSEVLESNGSSSMASVCGGSLALMDAGVPIQAPAAGVAVGLVSLPDPDQPHQLKDYRLLTDLLGIEDYLGDMDFKMAGTKKGITALQADIKLPGIPVKVVMEAIQQATEGKSEILRIMNEVISKPRAQKKDNWPVSEKLEVPPHQRARFVGLGGYNIRKLTAETGVQLTAIDESCYEMFAPNQDAMAEAKEMVEQFLKEEREPNLEFGAVYTAKIVEIRESGVMVKLYPTMVPTLLHNSQLDQRKVNHPSALGFEEGQDITVKYFGRDPVSGKMRLSRKVLQSAPTSVVRNLGEHHKASSS</sequence>
<dbReference type="InterPro" id="IPR001247">
    <property type="entry name" value="ExoRNase_PH_dom1"/>
</dbReference>
<dbReference type="InterPro" id="IPR012340">
    <property type="entry name" value="NA-bd_OB-fold"/>
</dbReference>
<dbReference type="InterPro" id="IPR020568">
    <property type="entry name" value="Ribosomal_Su5_D2-typ_SF"/>
</dbReference>
<dbReference type="InterPro" id="IPR015848">
    <property type="entry name" value="PNPase_PH_RNA-bd_bac/org-type"/>
</dbReference>
<dbReference type="PANTHER" id="PTHR11252:SF0">
    <property type="entry name" value="POLYRIBONUCLEOTIDE NUCLEOTIDYLTRANSFERASE 1, MITOCHONDRIAL"/>
    <property type="match status" value="1"/>
</dbReference>
<dbReference type="Gene3D" id="2.40.50.140">
    <property type="entry name" value="Nucleic acid-binding proteins"/>
    <property type="match status" value="1"/>
</dbReference>
<dbReference type="InterPro" id="IPR012162">
    <property type="entry name" value="PNPase"/>
</dbReference>
<dbReference type="GO" id="GO:0005829">
    <property type="term" value="C:cytosol"/>
    <property type="evidence" value="ECO:0007669"/>
    <property type="project" value="TreeGrafter"/>
</dbReference>
<dbReference type="PIRSF" id="PIRSF005499">
    <property type="entry name" value="PNPase"/>
    <property type="match status" value="1"/>
</dbReference>
<dbReference type="SUPFAM" id="SSF54791">
    <property type="entry name" value="Eukaryotic type KH-domain (KH-domain type I)"/>
    <property type="match status" value="1"/>
</dbReference>
<dbReference type="NCBIfam" id="NF008805">
    <property type="entry name" value="PRK11824.1"/>
    <property type="match status" value="1"/>
</dbReference>
<dbReference type="InterPro" id="IPR036345">
    <property type="entry name" value="ExoRNase_PH_dom2_sf"/>
</dbReference>
<dbReference type="CDD" id="cd11364">
    <property type="entry name" value="RNase_PH_PNPase_2"/>
    <property type="match status" value="1"/>
</dbReference>
<dbReference type="InterPro" id="IPR004088">
    <property type="entry name" value="KH_dom_type_1"/>
</dbReference>
<evidence type="ECO:0000256" key="2">
    <source>
        <dbReference type="ARBA" id="ARBA00012416"/>
    </source>
</evidence>
<dbReference type="InterPro" id="IPR036456">
    <property type="entry name" value="PNPase_PH_RNA-bd_sf"/>
</dbReference>
<dbReference type="GO" id="GO:0005739">
    <property type="term" value="C:mitochondrion"/>
    <property type="evidence" value="ECO:0007669"/>
    <property type="project" value="TreeGrafter"/>
</dbReference>
<organism evidence="8">
    <name type="scientific">Ixodes ricinus</name>
    <name type="common">Common tick</name>
    <name type="synonym">Acarus ricinus</name>
    <dbReference type="NCBI Taxonomy" id="34613"/>
    <lineage>
        <taxon>Eukaryota</taxon>
        <taxon>Metazoa</taxon>
        <taxon>Ecdysozoa</taxon>
        <taxon>Arthropoda</taxon>
        <taxon>Chelicerata</taxon>
        <taxon>Arachnida</taxon>
        <taxon>Acari</taxon>
        <taxon>Parasitiformes</taxon>
        <taxon>Ixodida</taxon>
        <taxon>Ixodoidea</taxon>
        <taxon>Ixodidae</taxon>
        <taxon>Ixodinae</taxon>
        <taxon>Ixodes</taxon>
    </lineage>
</organism>
<evidence type="ECO:0000256" key="5">
    <source>
        <dbReference type="ARBA" id="ARBA00022884"/>
    </source>
</evidence>
<evidence type="ECO:0000259" key="7">
    <source>
        <dbReference type="PROSITE" id="PS50126"/>
    </source>
</evidence>
<dbReference type="PROSITE" id="PS50084">
    <property type="entry name" value="KH_TYPE_1"/>
    <property type="match status" value="1"/>
</dbReference>
<dbReference type="FunFam" id="3.30.1370.10:FF:000001">
    <property type="entry name" value="Polyribonucleotide nucleotidyltransferase"/>
    <property type="match status" value="1"/>
</dbReference>